<evidence type="ECO:0008006" key="3">
    <source>
        <dbReference type="Google" id="ProtNLM"/>
    </source>
</evidence>
<keyword evidence="2" id="KW-1185">Reference proteome</keyword>
<evidence type="ECO:0000313" key="2">
    <source>
        <dbReference type="Proteomes" id="UP001189429"/>
    </source>
</evidence>
<accession>A0ABN9WKR8</accession>
<comment type="caution">
    <text evidence="1">The sequence shown here is derived from an EMBL/GenBank/DDBJ whole genome shotgun (WGS) entry which is preliminary data.</text>
</comment>
<sequence>MGNYDGCMALVLTAEGPALECRQFGEHYYTVDFANAYARQLLGAGGVHGKAFRAVVAEWLACGCEVTALANRQSQTMSALALDIMESDAMRSFVDSLKIKVADLGGLRPLSVDATYKVALEVDGRSSCDKHNVFTVLGFHGEVLGLEPSYVESPVSVCSAAERVVPAAFRDRVEHVAADVVGHQLVASMREIFPNLMGMSFDPVHLCFSADRHFVKRRMRPTVAGLVLRSIIGKFSHPDPSNSQGPFFDGTQVPHLTAAERAHIGHVEQGDLQPAAAARVLKAMDPNVPMRSRIEFCRLLSSFVAVYPDRLETKYDKVTFREQLVAACRPNRAEWFFNNVRYRSRLTADANALLGTGTTRNEQVRATLNSDFRQTLRVSHQMLAAGLRTWGAMELALAHRALAGRATVRVKHASMRPFVVASAQLFTQ</sequence>
<organism evidence="1 2">
    <name type="scientific">Prorocentrum cordatum</name>
    <dbReference type="NCBI Taxonomy" id="2364126"/>
    <lineage>
        <taxon>Eukaryota</taxon>
        <taxon>Sar</taxon>
        <taxon>Alveolata</taxon>
        <taxon>Dinophyceae</taxon>
        <taxon>Prorocentrales</taxon>
        <taxon>Prorocentraceae</taxon>
        <taxon>Prorocentrum</taxon>
    </lineage>
</organism>
<protein>
    <recommendedName>
        <fullName evidence="3">RNA-directed RNA polymerase</fullName>
    </recommendedName>
</protein>
<feature type="non-terminal residue" evidence="1">
    <location>
        <position position="428"/>
    </location>
</feature>
<dbReference type="EMBL" id="CAUYUJ010018903">
    <property type="protein sequence ID" value="CAK0887170.1"/>
    <property type="molecule type" value="Genomic_DNA"/>
</dbReference>
<name>A0ABN9WKR8_9DINO</name>
<dbReference type="Proteomes" id="UP001189429">
    <property type="component" value="Unassembled WGS sequence"/>
</dbReference>
<gene>
    <name evidence="1" type="ORF">PCOR1329_LOCUS68303</name>
</gene>
<proteinExistence type="predicted"/>
<evidence type="ECO:0000313" key="1">
    <source>
        <dbReference type="EMBL" id="CAK0887170.1"/>
    </source>
</evidence>
<reference evidence="1" key="1">
    <citation type="submission" date="2023-10" db="EMBL/GenBank/DDBJ databases">
        <authorList>
            <person name="Chen Y."/>
            <person name="Shah S."/>
            <person name="Dougan E. K."/>
            <person name="Thang M."/>
            <person name="Chan C."/>
        </authorList>
    </citation>
    <scope>NUCLEOTIDE SEQUENCE [LARGE SCALE GENOMIC DNA]</scope>
</reference>